<dbReference type="RefSeq" id="XP_028466310.1">
    <property type="nucleotide sequence ID" value="XM_028608093.1"/>
</dbReference>
<evidence type="ECO:0000313" key="4">
    <source>
        <dbReference type="Proteomes" id="UP000272025"/>
    </source>
</evidence>
<evidence type="ECO:0000256" key="1">
    <source>
        <dbReference type="SAM" id="MobiDB-lite"/>
    </source>
</evidence>
<feature type="region of interest" description="Disordered" evidence="1">
    <location>
        <begin position="1"/>
        <end position="37"/>
    </location>
</feature>
<feature type="compositionally biased region" description="Acidic residues" evidence="1">
    <location>
        <begin position="7"/>
        <end position="22"/>
    </location>
</feature>
<sequence>MKRSREAEDELDSDYPSTDDETNDRSDLVDPDPDDHHTAKFAILDPSEHAPTSKFTMKCYLPGHQEGMAFGSYDEYQSHYHKAHTNRCLECRSNFPSAHLLSIHIEECHDSFAAVRRDRGEHTYSCFVEGCERKCLTPQKRRLHLIDKHMYPRNFYFAVTKTGIDGRRSLLVDGNHGKGRRRGASTTSKTDVKATRHARRRSSQTDGSPSQNGSPGRAKNGDTTAPPGADNKMDTGGPASKVDTEMEGLAGAMAALQFVPYSIRFGRGGGKAGFSKR</sequence>
<dbReference type="SMART" id="SM00355">
    <property type="entry name" value="ZnF_C2H2"/>
    <property type="match status" value="2"/>
</dbReference>
<dbReference type="EMBL" id="ML119055">
    <property type="protein sequence ID" value="ROT38504.1"/>
    <property type="molecule type" value="Genomic_DNA"/>
</dbReference>
<feature type="domain" description="C2H2-type" evidence="2">
    <location>
        <begin position="88"/>
        <end position="109"/>
    </location>
</feature>
<dbReference type="GeneID" id="39576571"/>
<dbReference type="InterPro" id="IPR013087">
    <property type="entry name" value="Znf_C2H2_type"/>
</dbReference>
<feature type="region of interest" description="Disordered" evidence="1">
    <location>
        <begin position="168"/>
        <end position="244"/>
    </location>
</feature>
<dbReference type="PROSITE" id="PS00028">
    <property type="entry name" value="ZINC_FINGER_C2H2_1"/>
    <property type="match status" value="1"/>
</dbReference>
<gene>
    <name evidence="3" type="ORF">SODALDRAFT_278025</name>
</gene>
<protein>
    <recommendedName>
        <fullName evidence="2">C2H2-type domain-containing protein</fullName>
    </recommendedName>
</protein>
<accession>A0A3N2PVJ3</accession>
<dbReference type="Proteomes" id="UP000272025">
    <property type="component" value="Unassembled WGS sequence"/>
</dbReference>
<dbReference type="OrthoDB" id="18440at2759"/>
<proteinExistence type="predicted"/>
<evidence type="ECO:0000313" key="3">
    <source>
        <dbReference type="EMBL" id="ROT38504.1"/>
    </source>
</evidence>
<organism evidence="3 4">
    <name type="scientific">Sodiomyces alkalinus (strain CBS 110278 / VKM F-3762 / F11)</name>
    <name type="common">Alkaliphilic filamentous fungus</name>
    <dbReference type="NCBI Taxonomy" id="1314773"/>
    <lineage>
        <taxon>Eukaryota</taxon>
        <taxon>Fungi</taxon>
        <taxon>Dikarya</taxon>
        <taxon>Ascomycota</taxon>
        <taxon>Pezizomycotina</taxon>
        <taxon>Sordariomycetes</taxon>
        <taxon>Hypocreomycetidae</taxon>
        <taxon>Glomerellales</taxon>
        <taxon>Plectosphaerellaceae</taxon>
        <taxon>Sodiomyces</taxon>
    </lineage>
</organism>
<dbReference type="PANTHER" id="PTHR21354">
    <property type="entry name" value="ZINC FINGER PROTEIN 511"/>
    <property type="match status" value="1"/>
</dbReference>
<reference evidence="3 4" key="1">
    <citation type="journal article" date="2018" name="Mol. Ecol.">
        <title>The obligate alkalophilic soda-lake fungus Sodiomyces alkalinus has shifted to a protein diet.</title>
        <authorList>
            <person name="Grum-Grzhimaylo A.A."/>
            <person name="Falkoski D.L."/>
            <person name="van den Heuvel J."/>
            <person name="Valero-Jimenez C.A."/>
            <person name="Min B."/>
            <person name="Choi I.G."/>
            <person name="Lipzen A."/>
            <person name="Daum C.G."/>
            <person name="Aanen D.K."/>
            <person name="Tsang A."/>
            <person name="Henrissat B."/>
            <person name="Bilanenko E.N."/>
            <person name="de Vries R.P."/>
            <person name="van Kan J.A.L."/>
            <person name="Grigoriev I.V."/>
            <person name="Debets A.J.M."/>
        </authorList>
    </citation>
    <scope>NUCLEOTIDE SEQUENCE [LARGE SCALE GENOMIC DNA]</scope>
    <source>
        <strain evidence="3 4">F11</strain>
    </source>
</reference>
<name>A0A3N2PVJ3_SODAK</name>
<dbReference type="InterPro" id="IPR039258">
    <property type="entry name" value="ZNF511"/>
</dbReference>
<feature type="compositionally biased region" description="Basic and acidic residues" evidence="1">
    <location>
        <begin position="23"/>
        <end position="37"/>
    </location>
</feature>
<dbReference type="PANTHER" id="PTHR21354:SF0">
    <property type="entry name" value="ZINC FINGER PROTEIN 511"/>
    <property type="match status" value="1"/>
</dbReference>
<dbReference type="AlphaFoldDB" id="A0A3N2PVJ3"/>
<keyword evidence="4" id="KW-1185">Reference proteome</keyword>
<evidence type="ECO:0000259" key="2">
    <source>
        <dbReference type="PROSITE" id="PS00028"/>
    </source>
</evidence>
<feature type="compositionally biased region" description="Polar residues" evidence="1">
    <location>
        <begin position="204"/>
        <end position="214"/>
    </location>
</feature>